<organism evidence="1 2">
    <name type="scientific">Adineta steineri</name>
    <dbReference type="NCBI Taxonomy" id="433720"/>
    <lineage>
        <taxon>Eukaryota</taxon>
        <taxon>Metazoa</taxon>
        <taxon>Spiralia</taxon>
        <taxon>Gnathifera</taxon>
        <taxon>Rotifera</taxon>
        <taxon>Eurotatoria</taxon>
        <taxon>Bdelloidea</taxon>
        <taxon>Adinetida</taxon>
        <taxon>Adinetidae</taxon>
        <taxon>Adineta</taxon>
    </lineage>
</organism>
<evidence type="ECO:0000313" key="1">
    <source>
        <dbReference type="EMBL" id="CAF4128055.1"/>
    </source>
</evidence>
<dbReference type="AlphaFoldDB" id="A0A819WWB7"/>
<gene>
    <name evidence="1" type="ORF">KXQ929_LOCUS36020</name>
</gene>
<accession>A0A819WWB7</accession>
<comment type="caution">
    <text evidence="1">The sequence shown here is derived from an EMBL/GenBank/DDBJ whole genome shotgun (WGS) entry which is preliminary data.</text>
</comment>
<sequence>INTDNDARKIELAFQQYIKTFTESQLILSPDNLKSGTIVNYSIHFLPELKQKLTSNPNVLNSRLVCGYQMRMDTGFKRCIIRYPTDLQQQNSLNLVNYHPKSLDSYNIELEVTQEYWNIYGITKASVTQAQSAVEAAIQSATISESFYINLNKDLDNHKKEISKIATQQSVQIEFQQHCSEQLTMILKGFKANVSEAKLSIALYAQDMLKKQVENDDELEVPEGWSEQE</sequence>
<dbReference type="Proteomes" id="UP000663868">
    <property type="component" value="Unassembled WGS sequence"/>
</dbReference>
<evidence type="ECO:0000313" key="2">
    <source>
        <dbReference type="Proteomes" id="UP000663868"/>
    </source>
</evidence>
<proteinExistence type="predicted"/>
<dbReference type="EMBL" id="CAJOBB010005427">
    <property type="protein sequence ID" value="CAF4128055.1"/>
    <property type="molecule type" value="Genomic_DNA"/>
</dbReference>
<protein>
    <submittedName>
        <fullName evidence="1">Uncharacterized protein</fullName>
    </submittedName>
</protein>
<feature type="non-terminal residue" evidence="1">
    <location>
        <position position="1"/>
    </location>
</feature>
<reference evidence="1" key="1">
    <citation type="submission" date="2021-02" db="EMBL/GenBank/DDBJ databases">
        <authorList>
            <person name="Nowell W R."/>
        </authorList>
    </citation>
    <scope>NUCLEOTIDE SEQUENCE</scope>
</reference>
<name>A0A819WWB7_9BILA</name>